<dbReference type="InterPro" id="IPR039421">
    <property type="entry name" value="Type_1_exporter"/>
</dbReference>
<dbReference type="Proteomes" id="UP000789901">
    <property type="component" value="Unassembled WGS sequence"/>
</dbReference>
<evidence type="ECO:0000313" key="7">
    <source>
        <dbReference type="EMBL" id="CAG8781604.1"/>
    </source>
</evidence>
<dbReference type="Pfam" id="PF00005">
    <property type="entry name" value="ABC_tran"/>
    <property type="match status" value="1"/>
</dbReference>
<protein>
    <submittedName>
        <fullName evidence="7">32870_t:CDS:1</fullName>
    </submittedName>
</protein>
<comment type="caution">
    <text evidence="7">The sequence shown here is derived from an EMBL/GenBank/DDBJ whole genome shotgun (WGS) entry which is preliminary data.</text>
</comment>
<comment type="subcellular location">
    <subcellularLocation>
        <location evidence="1">Membrane</location>
        <topology evidence="1">Multi-pass membrane protein</topology>
    </subcellularLocation>
</comment>
<sequence>FWYSSRLIIVGEYDIRKMFTVFVAIIFGSMSVGRAFAFAPDIAKARTTTASIMSLIERVPTIDTWSDTGKNVNIIDGHIKFANVHTFGCDKTTIINLIDRFYDITNGKIEIDAIVISGLNVCNLRENIALVSQEPSLYDMTIKENVIFGCLPDSYDTHVGEKGMQLSGGQKQRITNCKSTYSKS</sequence>
<dbReference type="Gene3D" id="3.40.50.300">
    <property type="entry name" value="P-loop containing nucleotide triphosphate hydrolases"/>
    <property type="match status" value="3"/>
</dbReference>
<evidence type="ECO:0000313" key="8">
    <source>
        <dbReference type="Proteomes" id="UP000789901"/>
    </source>
</evidence>
<evidence type="ECO:0000256" key="1">
    <source>
        <dbReference type="ARBA" id="ARBA00004141"/>
    </source>
</evidence>
<feature type="non-terminal residue" evidence="7">
    <location>
        <position position="1"/>
    </location>
</feature>
<dbReference type="InterPro" id="IPR003439">
    <property type="entry name" value="ABC_transporter-like_ATP-bd"/>
</dbReference>
<name>A0ABN7VLH9_GIGMA</name>
<evidence type="ECO:0000259" key="6">
    <source>
        <dbReference type="Pfam" id="PF00005"/>
    </source>
</evidence>
<feature type="domain" description="ABC transporter" evidence="6">
    <location>
        <begin position="88"/>
        <end position="175"/>
    </location>
</feature>
<dbReference type="InterPro" id="IPR036640">
    <property type="entry name" value="ABC1_TM_sf"/>
</dbReference>
<evidence type="ECO:0000256" key="2">
    <source>
        <dbReference type="ARBA" id="ARBA00022692"/>
    </source>
</evidence>
<evidence type="ECO:0000256" key="3">
    <source>
        <dbReference type="ARBA" id="ARBA00022989"/>
    </source>
</evidence>
<dbReference type="SUPFAM" id="SSF52540">
    <property type="entry name" value="P-loop containing nucleoside triphosphate hydrolases"/>
    <property type="match status" value="1"/>
</dbReference>
<evidence type="ECO:0000256" key="5">
    <source>
        <dbReference type="SAM" id="Phobius"/>
    </source>
</evidence>
<evidence type="ECO:0000256" key="4">
    <source>
        <dbReference type="ARBA" id="ARBA00023136"/>
    </source>
</evidence>
<reference evidence="7 8" key="1">
    <citation type="submission" date="2021-06" db="EMBL/GenBank/DDBJ databases">
        <authorList>
            <person name="Kallberg Y."/>
            <person name="Tangrot J."/>
            <person name="Rosling A."/>
        </authorList>
    </citation>
    <scope>NUCLEOTIDE SEQUENCE [LARGE SCALE GENOMIC DNA]</scope>
    <source>
        <strain evidence="7 8">120-4 pot B 10/14</strain>
    </source>
</reference>
<dbReference type="PANTHER" id="PTHR24222:SF76">
    <property type="entry name" value="MYCOBACTIN IMPORT ATP-BINDING_PERMEASE PROTEIN IRTB"/>
    <property type="match status" value="1"/>
</dbReference>
<dbReference type="Gene3D" id="1.20.1560.10">
    <property type="entry name" value="ABC transporter type 1, transmembrane domain"/>
    <property type="match status" value="1"/>
</dbReference>
<accession>A0ABN7VLH9</accession>
<keyword evidence="4 5" id="KW-0472">Membrane</keyword>
<keyword evidence="3 5" id="KW-1133">Transmembrane helix</keyword>
<proteinExistence type="predicted"/>
<keyword evidence="2 5" id="KW-0812">Transmembrane</keyword>
<dbReference type="InterPro" id="IPR027417">
    <property type="entry name" value="P-loop_NTPase"/>
</dbReference>
<dbReference type="PANTHER" id="PTHR24222">
    <property type="entry name" value="ABC TRANSPORTER B FAMILY"/>
    <property type="match status" value="1"/>
</dbReference>
<feature type="transmembrane region" description="Helical" evidence="5">
    <location>
        <begin position="21"/>
        <end position="39"/>
    </location>
</feature>
<gene>
    <name evidence="7" type="ORF">GMARGA_LOCUS19802</name>
</gene>
<keyword evidence="8" id="KW-1185">Reference proteome</keyword>
<dbReference type="EMBL" id="CAJVQB010016818">
    <property type="protein sequence ID" value="CAG8781604.1"/>
    <property type="molecule type" value="Genomic_DNA"/>
</dbReference>
<organism evidence="7 8">
    <name type="scientific">Gigaspora margarita</name>
    <dbReference type="NCBI Taxonomy" id="4874"/>
    <lineage>
        <taxon>Eukaryota</taxon>
        <taxon>Fungi</taxon>
        <taxon>Fungi incertae sedis</taxon>
        <taxon>Mucoromycota</taxon>
        <taxon>Glomeromycotina</taxon>
        <taxon>Glomeromycetes</taxon>
        <taxon>Diversisporales</taxon>
        <taxon>Gigasporaceae</taxon>
        <taxon>Gigaspora</taxon>
    </lineage>
</organism>